<dbReference type="GO" id="GO:0005886">
    <property type="term" value="C:plasma membrane"/>
    <property type="evidence" value="ECO:0007669"/>
    <property type="project" value="TreeGrafter"/>
</dbReference>
<accession>A0AAJ1QNL6</accession>
<sequence>MQLKKGSENKKGLLSHLNVRTVSAGTLAAIFGCTGPSLIIINGASNGELTQTQMISWLFAIYFFGGILGILISVRNKQPIAGAYSIPGAVLVVGSLSNYSLNEAAGAYLAAGLIVFMLGIAGVIGKVMDWIPVPIVMSMVVGTMISFGTEMIASLEKAPIIAGSSILVYLLSFRYIKKFPPILISFAVAIILSVWMGEFQVKDVSSVFVVPQLVTPSFNIDAIISMGIPLALLVIGAENAQATGVLNTQGYKPPVNEMTILSGIGGGITSFFGGHNANIAGSMTAICASKEAGQMEGRYAAVVVCGVLFSTFGLFAGTVMPFVAAMPKVLISTVAGLAMMGVLLSSLQEAFSKPQFQFGSFFALIIAMSGVHFYDISSPFWAILGGVAVSLIIEKPDFKTIIVQQSKNSTDSNVSQGV</sequence>
<evidence type="ECO:0000256" key="1">
    <source>
        <dbReference type="SAM" id="Phobius"/>
    </source>
</evidence>
<feature type="transmembrane region" description="Helical" evidence="1">
    <location>
        <begin position="213"/>
        <end position="235"/>
    </location>
</feature>
<organism evidence="2 3">
    <name type="scientific">Peribacillus frigoritolerans</name>
    <dbReference type="NCBI Taxonomy" id="450367"/>
    <lineage>
        <taxon>Bacteria</taxon>
        <taxon>Bacillati</taxon>
        <taxon>Bacillota</taxon>
        <taxon>Bacilli</taxon>
        <taxon>Bacillales</taxon>
        <taxon>Bacillaceae</taxon>
        <taxon>Peribacillus</taxon>
    </lineage>
</organism>
<feature type="transmembrane region" description="Helical" evidence="1">
    <location>
        <begin position="329"/>
        <end position="347"/>
    </location>
</feature>
<feature type="transmembrane region" description="Helical" evidence="1">
    <location>
        <begin position="54"/>
        <end position="74"/>
    </location>
</feature>
<feature type="transmembrane region" description="Helical" evidence="1">
    <location>
        <begin position="158"/>
        <end position="176"/>
    </location>
</feature>
<dbReference type="PANTHER" id="PTHR30199">
    <property type="entry name" value="MFS FAMILY TRANSPORTER, PREDICTED SUBSTRATE BENZOATE"/>
    <property type="match status" value="1"/>
</dbReference>
<evidence type="ECO:0000313" key="2">
    <source>
        <dbReference type="EMBL" id="MDM5284855.1"/>
    </source>
</evidence>
<feature type="transmembrane region" description="Helical" evidence="1">
    <location>
        <begin position="380"/>
        <end position="398"/>
    </location>
</feature>
<dbReference type="NCBIfam" id="TIGR00843">
    <property type="entry name" value="benE"/>
    <property type="match status" value="1"/>
</dbReference>
<dbReference type="PANTHER" id="PTHR30199:SF0">
    <property type="entry name" value="INNER MEMBRANE PROTEIN YDCO"/>
    <property type="match status" value="1"/>
</dbReference>
<gene>
    <name evidence="2" type="ORF">QUF85_16360</name>
</gene>
<comment type="caution">
    <text evidence="2">The sequence shown here is derived from an EMBL/GenBank/DDBJ whole genome shotgun (WGS) entry which is preliminary data.</text>
</comment>
<evidence type="ECO:0000313" key="3">
    <source>
        <dbReference type="Proteomes" id="UP001238973"/>
    </source>
</evidence>
<keyword evidence="1" id="KW-0472">Membrane</keyword>
<keyword evidence="1" id="KW-1133">Transmembrane helix</keyword>
<feature type="transmembrane region" description="Helical" evidence="1">
    <location>
        <begin position="131"/>
        <end position="152"/>
    </location>
</feature>
<feature type="transmembrane region" description="Helical" evidence="1">
    <location>
        <begin position="299"/>
        <end position="323"/>
    </location>
</feature>
<feature type="transmembrane region" description="Helical" evidence="1">
    <location>
        <begin position="81"/>
        <end position="99"/>
    </location>
</feature>
<dbReference type="PROSITE" id="PS51257">
    <property type="entry name" value="PROKAR_LIPOPROTEIN"/>
    <property type="match status" value="1"/>
</dbReference>
<proteinExistence type="predicted"/>
<dbReference type="InterPro" id="IPR004711">
    <property type="entry name" value="Benzoate_Transporter"/>
</dbReference>
<feature type="transmembrane region" description="Helical" evidence="1">
    <location>
        <begin position="105"/>
        <end position="124"/>
    </location>
</feature>
<dbReference type="Proteomes" id="UP001238973">
    <property type="component" value="Unassembled WGS sequence"/>
</dbReference>
<reference evidence="2" key="1">
    <citation type="submission" date="2023-06" db="EMBL/GenBank/DDBJ databases">
        <title>Comparative genomics of Bacillaceae isolates and their secondary metabolite potential.</title>
        <authorList>
            <person name="Song L."/>
            <person name="Nielsen L.J."/>
            <person name="Mohite O."/>
            <person name="Xu X."/>
            <person name="Weber T."/>
            <person name="Kovacs A.T."/>
        </authorList>
    </citation>
    <scope>NUCLEOTIDE SEQUENCE</scope>
    <source>
        <strain evidence="2">G1S1</strain>
    </source>
</reference>
<keyword evidence="1" id="KW-0812">Transmembrane</keyword>
<dbReference type="GO" id="GO:0042925">
    <property type="term" value="F:benzoate transmembrane transporter activity"/>
    <property type="evidence" value="ECO:0007669"/>
    <property type="project" value="InterPro"/>
</dbReference>
<protein>
    <submittedName>
        <fullName evidence="2">Benzoate/H(+) symporter BenE family transporter</fullName>
    </submittedName>
</protein>
<dbReference type="EMBL" id="JAUCFI010000003">
    <property type="protein sequence ID" value="MDM5284855.1"/>
    <property type="molecule type" value="Genomic_DNA"/>
</dbReference>
<feature type="transmembrane region" description="Helical" evidence="1">
    <location>
        <begin position="183"/>
        <end position="201"/>
    </location>
</feature>
<dbReference type="AlphaFoldDB" id="A0AAJ1QNL6"/>
<dbReference type="Pfam" id="PF03594">
    <property type="entry name" value="BenE"/>
    <property type="match status" value="1"/>
</dbReference>
<feature type="transmembrane region" description="Helical" evidence="1">
    <location>
        <begin position="21"/>
        <end position="42"/>
    </location>
</feature>
<name>A0AAJ1QNL6_9BACI</name>